<name>A0AA38I1E2_9CUCU</name>
<proteinExistence type="predicted"/>
<gene>
    <name evidence="1" type="ORF">Zmor_019240</name>
</gene>
<accession>A0AA38I1E2</accession>
<dbReference type="AlphaFoldDB" id="A0AA38I1E2"/>
<protein>
    <submittedName>
        <fullName evidence="1">Uncharacterized protein</fullName>
    </submittedName>
</protein>
<sequence length="88" mass="9691">MAGKFLLPLPDATTSNQDMQQLLCRVEGENSFYCPFMLDSSDSSSDIAHPLQIVAILASPAPVRFGVSHVMLRRRTVQCVGGRIRENV</sequence>
<evidence type="ECO:0000313" key="1">
    <source>
        <dbReference type="EMBL" id="KAJ3647356.1"/>
    </source>
</evidence>
<keyword evidence="2" id="KW-1185">Reference proteome</keyword>
<evidence type="ECO:0000313" key="2">
    <source>
        <dbReference type="Proteomes" id="UP001168821"/>
    </source>
</evidence>
<comment type="caution">
    <text evidence="1">The sequence shown here is derived from an EMBL/GenBank/DDBJ whole genome shotgun (WGS) entry which is preliminary data.</text>
</comment>
<organism evidence="1 2">
    <name type="scientific">Zophobas morio</name>
    <dbReference type="NCBI Taxonomy" id="2755281"/>
    <lineage>
        <taxon>Eukaryota</taxon>
        <taxon>Metazoa</taxon>
        <taxon>Ecdysozoa</taxon>
        <taxon>Arthropoda</taxon>
        <taxon>Hexapoda</taxon>
        <taxon>Insecta</taxon>
        <taxon>Pterygota</taxon>
        <taxon>Neoptera</taxon>
        <taxon>Endopterygota</taxon>
        <taxon>Coleoptera</taxon>
        <taxon>Polyphaga</taxon>
        <taxon>Cucujiformia</taxon>
        <taxon>Tenebrionidae</taxon>
        <taxon>Zophobas</taxon>
    </lineage>
</organism>
<dbReference type="Proteomes" id="UP001168821">
    <property type="component" value="Unassembled WGS sequence"/>
</dbReference>
<reference evidence="1" key="1">
    <citation type="journal article" date="2023" name="G3 (Bethesda)">
        <title>Whole genome assemblies of Zophobas morio and Tenebrio molitor.</title>
        <authorList>
            <person name="Kaur S."/>
            <person name="Stinson S.A."/>
            <person name="diCenzo G.C."/>
        </authorList>
    </citation>
    <scope>NUCLEOTIDE SEQUENCE</scope>
    <source>
        <strain evidence="1">QUZm001</strain>
    </source>
</reference>
<dbReference type="EMBL" id="JALNTZ010000006">
    <property type="protein sequence ID" value="KAJ3647356.1"/>
    <property type="molecule type" value="Genomic_DNA"/>
</dbReference>